<reference evidence="8 9" key="1">
    <citation type="submission" date="2020-08" db="EMBL/GenBank/DDBJ databases">
        <title>Cohnella phylogeny.</title>
        <authorList>
            <person name="Dunlap C."/>
        </authorList>
    </citation>
    <scope>NUCLEOTIDE SEQUENCE [LARGE SCALE GENOMIC DNA]</scope>
    <source>
        <strain evidence="8 9">DSM 25241</strain>
    </source>
</reference>
<proteinExistence type="inferred from homology"/>
<dbReference type="AlphaFoldDB" id="A0A841T2A0"/>
<evidence type="ECO:0000256" key="5">
    <source>
        <dbReference type="SAM" id="MobiDB-lite"/>
    </source>
</evidence>
<keyword evidence="9" id="KW-1185">Reference proteome</keyword>
<dbReference type="Proteomes" id="UP000535838">
    <property type="component" value="Unassembled WGS sequence"/>
</dbReference>
<dbReference type="PANTHER" id="PTHR30532:SF1">
    <property type="entry name" value="IRON(3+)-HYDROXAMATE-BINDING PROTEIN FHUD"/>
    <property type="match status" value="1"/>
</dbReference>
<gene>
    <name evidence="8" type="ORF">H7B67_26610</name>
</gene>
<protein>
    <submittedName>
        <fullName evidence="8">Iron-hydroxamate ABC transporter substrate-binding protein</fullName>
    </submittedName>
</protein>
<evidence type="ECO:0000256" key="3">
    <source>
        <dbReference type="ARBA" id="ARBA00022448"/>
    </source>
</evidence>
<dbReference type="Pfam" id="PF01497">
    <property type="entry name" value="Peripla_BP_2"/>
    <property type="match status" value="1"/>
</dbReference>
<feature type="chain" id="PRO_5039541264" evidence="6">
    <location>
        <begin position="38"/>
        <end position="349"/>
    </location>
</feature>
<evidence type="ECO:0000256" key="1">
    <source>
        <dbReference type="ARBA" id="ARBA00004196"/>
    </source>
</evidence>
<keyword evidence="4 6" id="KW-0732">Signal</keyword>
<dbReference type="Gene3D" id="3.40.50.1980">
    <property type="entry name" value="Nitrogenase molybdenum iron protein domain"/>
    <property type="match status" value="2"/>
</dbReference>
<comment type="similarity">
    <text evidence="2">Belongs to the bacterial solute-binding protein 8 family.</text>
</comment>
<dbReference type="EMBL" id="JACJVQ010000024">
    <property type="protein sequence ID" value="MBB6637712.1"/>
    <property type="molecule type" value="Genomic_DNA"/>
</dbReference>
<comment type="caution">
    <text evidence="8">The sequence shown here is derived from an EMBL/GenBank/DDBJ whole genome shotgun (WGS) entry which is preliminary data.</text>
</comment>
<dbReference type="SUPFAM" id="SSF53807">
    <property type="entry name" value="Helical backbone' metal receptor"/>
    <property type="match status" value="1"/>
</dbReference>
<feature type="region of interest" description="Disordered" evidence="5">
    <location>
        <begin position="47"/>
        <end position="74"/>
    </location>
</feature>
<dbReference type="PANTHER" id="PTHR30532">
    <property type="entry name" value="IRON III DICITRATE-BINDING PERIPLASMIC PROTEIN"/>
    <property type="match status" value="1"/>
</dbReference>
<organism evidence="8 9">
    <name type="scientific">Cohnella thailandensis</name>
    <dbReference type="NCBI Taxonomy" id="557557"/>
    <lineage>
        <taxon>Bacteria</taxon>
        <taxon>Bacillati</taxon>
        <taxon>Bacillota</taxon>
        <taxon>Bacilli</taxon>
        <taxon>Bacillales</taxon>
        <taxon>Paenibacillaceae</taxon>
        <taxon>Cohnella</taxon>
    </lineage>
</organism>
<evidence type="ECO:0000256" key="4">
    <source>
        <dbReference type="ARBA" id="ARBA00022729"/>
    </source>
</evidence>
<dbReference type="GO" id="GO:0030288">
    <property type="term" value="C:outer membrane-bounded periplasmic space"/>
    <property type="evidence" value="ECO:0007669"/>
    <property type="project" value="TreeGrafter"/>
</dbReference>
<dbReference type="GO" id="GO:1901678">
    <property type="term" value="P:iron coordination entity transport"/>
    <property type="evidence" value="ECO:0007669"/>
    <property type="project" value="UniProtKB-ARBA"/>
</dbReference>
<accession>A0A841T2A0</accession>
<evidence type="ECO:0000259" key="7">
    <source>
        <dbReference type="PROSITE" id="PS50983"/>
    </source>
</evidence>
<sequence>MNVILLCNQGDLSVTQPKGKKLALAAAGLLAISTVLGACGNNNNNAAPSPSASAPASASASASPSASAPAAATERTLTDALGHQVTIPANPQRIIASYLEDNLVALGVTPVAQWSVTNGIQEYLQGSLKDVPKISYDLPFEEVTSFSPDLLIVGSSATVEGDKYDQYSKIAPTYVIGDEATGNWRESLLAVGEVLGKSAEAQKALDDYDAKAKDAKEKLQASIGTQSAAAVWLVAKNFYIVSQDQSSGAVLYGDLGMTPPALVKEISTGATAAWNAVSLEKLATLDADHLFLINSDGEASEELKSAVWQSIPAVKNGHVYEFGRETSWLYSGVVANSQIIDNVLNSLVK</sequence>
<evidence type="ECO:0000313" key="9">
    <source>
        <dbReference type="Proteomes" id="UP000535838"/>
    </source>
</evidence>
<keyword evidence="3" id="KW-0813">Transport</keyword>
<evidence type="ECO:0000313" key="8">
    <source>
        <dbReference type="EMBL" id="MBB6637712.1"/>
    </source>
</evidence>
<dbReference type="InterPro" id="IPR002491">
    <property type="entry name" value="ABC_transptr_periplasmic_BD"/>
</dbReference>
<feature type="domain" description="Fe/B12 periplasmic-binding" evidence="7">
    <location>
        <begin position="91"/>
        <end position="349"/>
    </location>
</feature>
<name>A0A841T2A0_9BACL</name>
<evidence type="ECO:0000256" key="2">
    <source>
        <dbReference type="ARBA" id="ARBA00008814"/>
    </source>
</evidence>
<dbReference type="InterPro" id="IPR051313">
    <property type="entry name" value="Bact_iron-sidero_bind"/>
</dbReference>
<dbReference type="PROSITE" id="PS50983">
    <property type="entry name" value="FE_B12_PBP"/>
    <property type="match status" value="1"/>
</dbReference>
<feature type="signal peptide" evidence="6">
    <location>
        <begin position="1"/>
        <end position="37"/>
    </location>
</feature>
<evidence type="ECO:0000256" key="6">
    <source>
        <dbReference type="SAM" id="SignalP"/>
    </source>
</evidence>
<feature type="compositionally biased region" description="Low complexity" evidence="5">
    <location>
        <begin position="47"/>
        <end position="72"/>
    </location>
</feature>
<dbReference type="CDD" id="cd01138">
    <property type="entry name" value="FeuA"/>
    <property type="match status" value="1"/>
</dbReference>
<comment type="subcellular location">
    <subcellularLocation>
        <location evidence="1">Cell envelope</location>
    </subcellularLocation>
</comment>